<keyword evidence="2" id="KW-0378">Hydrolase</keyword>
<dbReference type="GO" id="GO:0000723">
    <property type="term" value="P:telomere maintenance"/>
    <property type="evidence" value="ECO:0007669"/>
    <property type="project" value="TreeGrafter"/>
</dbReference>
<dbReference type="SUPFAM" id="SSF56281">
    <property type="entry name" value="Metallo-hydrolase/oxidoreductase"/>
    <property type="match status" value="1"/>
</dbReference>
<sequence>MSNTFDGKKREFCRDASVRLVTHFHADHLVGILNRRFTGLIYCSQATKKLMEAEERYSSILILLPSLVEKKVYVTLIEAYHCRSDASVLCTGDVRTEQWWRAGLRHLPFLQPYMTGEKGLCNIYLDSAFYYRMEPYIEIPPNNMSIHTAVCLLKKYLMDDPEIMFEFTDTTLGFEEVLRKRLKVTAGCDHVNNHAITQAMNAVPVAGAPVFHVGCTLSPYFVRISEFINFNIMDFAGVCCPIQVANIPAHENMELLHTTQKRTRIFYFCNRKWLLPKDGAELFPQNIMLAFSRHLSYTETVEFLKMFRPRQLYPICNSKLAWRNGFTMKRLYGDVCTGTKFAFDEKMLELCGNRRIAPSRDLL</sequence>
<dbReference type="PANTHER" id="PTHR23240:SF8">
    <property type="entry name" value="PROTEIN ARTEMIS"/>
    <property type="match status" value="1"/>
</dbReference>
<evidence type="ECO:0000313" key="5">
    <source>
        <dbReference type="Proteomes" id="UP000268321"/>
    </source>
</evidence>
<dbReference type="GO" id="GO:0003684">
    <property type="term" value="F:damaged DNA binding"/>
    <property type="evidence" value="ECO:0007669"/>
    <property type="project" value="TreeGrafter"/>
</dbReference>
<evidence type="ECO:0000256" key="3">
    <source>
        <dbReference type="ARBA" id="ARBA00022839"/>
    </source>
</evidence>
<evidence type="ECO:0008006" key="6">
    <source>
        <dbReference type="Google" id="ProtNLM"/>
    </source>
</evidence>
<evidence type="ECO:0000256" key="2">
    <source>
        <dbReference type="ARBA" id="ARBA00022801"/>
    </source>
</evidence>
<dbReference type="GO" id="GO:0006303">
    <property type="term" value="P:double-strand break repair via nonhomologous end joining"/>
    <property type="evidence" value="ECO:0007669"/>
    <property type="project" value="TreeGrafter"/>
</dbReference>
<keyword evidence="1" id="KW-0540">Nuclease</keyword>
<dbReference type="GO" id="GO:0035312">
    <property type="term" value="F:5'-3' DNA exonuclease activity"/>
    <property type="evidence" value="ECO:0007669"/>
    <property type="project" value="TreeGrafter"/>
</dbReference>
<proteinExistence type="predicted"/>
<evidence type="ECO:0000256" key="1">
    <source>
        <dbReference type="ARBA" id="ARBA00022722"/>
    </source>
</evidence>
<name>A0A4P9ZCU7_9ASCO</name>
<dbReference type="Gene3D" id="3.40.50.12650">
    <property type="match status" value="1"/>
</dbReference>
<dbReference type="PANTHER" id="PTHR23240">
    <property type="entry name" value="DNA CROSS-LINK REPAIR PROTEIN PSO2/SNM1-RELATED"/>
    <property type="match status" value="1"/>
</dbReference>
<dbReference type="Gene3D" id="3.60.15.10">
    <property type="entry name" value="Ribonuclease Z/Hydroxyacylglutathione hydrolase-like"/>
    <property type="match status" value="1"/>
</dbReference>
<dbReference type="GO" id="GO:0036297">
    <property type="term" value="P:interstrand cross-link repair"/>
    <property type="evidence" value="ECO:0007669"/>
    <property type="project" value="TreeGrafter"/>
</dbReference>
<dbReference type="EMBL" id="ML004453">
    <property type="protein sequence ID" value="RKP30715.1"/>
    <property type="molecule type" value="Genomic_DNA"/>
</dbReference>
<keyword evidence="3" id="KW-0269">Exonuclease</keyword>
<gene>
    <name evidence="4" type="ORF">METBISCDRAFT_30700</name>
</gene>
<accession>A0A4P9ZCU7</accession>
<protein>
    <recommendedName>
        <fullName evidence="6">Metallo-beta-lactamase domain-containing protein</fullName>
    </recommendedName>
</protein>
<dbReference type="OrthoDB" id="5561659at2759"/>
<reference evidence="5" key="1">
    <citation type="journal article" date="2018" name="Nat. Microbiol.">
        <title>Leveraging single-cell genomics to expand the fungal tree of life.</title>
        <authorList>
            <person name="Ahrendt S.R."/>
            <person name="Quandt C.A."/>
            <person name="Ciobanu D."/>
            <person name="Clum A."/>
            <person name="Salamov A."/>
            <person name="Andreopoulos B."/>
            <person name="Cheng J.F."/>
            <person name="Woyke T."/>
            <person name="Pelin A."/>
            <person name="Henrissat B."/>
            <person name="Reynolds N.K."/>
            <person name="Benny G.L."/>
            <person name="Smith M.E."/>
            <person name="James T.Y."/>
            <person name="Grigoriev I.V."/>
        </authorList>
    </citation>
    <scope>NUCLEOTIDE SEQUENCE [LARGE SCALE GENOMIC DNA]</scope>
    <source>
        <strain evidence="5">Baker2002</strain>
    </source>
</reference>
<evidence type="ECO:0000313" key="4">
    <source>
        <dbReference type="EMBL" id="RKP30715.1"/>
    </source>
</evidence>
<keyword evidence="5" id="KW-1185">Reference proteome</keyword>
<dbReference type="Proteomes" id="UP000268321">
    <property type="component" value="Unassembled WGS sequence"/>
</dbReference>
<dbReference type="InterPro" id="IPR036866">
    <property type="entry name" value="RibonucZ/Hydroxyglut_hydro"/>
</dbReference>
<dbReference type="AlphaFoldDB" id="A0A4P9ZCU7"/>
<organism evidence="4 5">
    <name type="scientific">Metschnikowia bicuspidata</name>
    <dbReference type="NCBI Taxonomy" id="27322"/>
    <lineage>
        <taxon>Eukaryota</taxon>
        <taxon>Fungi</taxon>
        <taxon>Dikarya</taxon>
        <taxon>Ascomycota</taxon>
        <taxon>Saccharomycotina</taxon>
        <taxon>Pichiomycetes</taxon>
        <taxon>Metschnikowiaceae</taxon>
        <taxon>Metschnikowia</taxon>
    </lineage>
</organism>